<proteinExistence type="inferred from homology"/>
<comment type="caution">
    <text evidence="2">The sequence shown here is derived from an EMBL/GenBank/DDBJ whole genome shotgun (WGS) entry which is preliminary data.</text>
</comment>
<dbReference type="RefSeq" id="WP_188899509.1">
    <property type="nucleotide sequence ID" value="NZ_BMKS01000004.1"/>
</dbReference>
<evidence type="ECO:0000313" key="3">
    <source>
        <dbReference type="Proteomes" id="UP000597507"/>
    </source>
</evidence>
<name>A0A8J3EDA5_9PROT</name>
<dbReference type="EMBL" id="BMKS01000004">
    <property type="protein sequence ID" value="GGG28980.1"/>
    <property type="molecule type" value="Genomic_DNA"/>
</dbReference>
<dbReference type="GO" id="GO:0047661">
    <property type="term" value="F:amino-acid racemase activity"/>
    <property type="evidence" value="ECO:0007669"/>
    <property type="project" value="InterPro"/>
</dbReference>
<dbReference type="Gene3D" id="3.40.50.12500">
    <property type="match status" value="1"/>
</dbReference>
<sequence length="292" mass="32173">MGGSEASRIRKRLRFLLVNAFSLSERAAYRPRPRSGPKEEQLYNYAEVAPVLEDVDWELHPGAPATHGDWPVELREEFAITGVNRLPIVREACASGRYDAVVLLGGGDPGFWEAREIGHRHGVPVTACAHAQMHIAGMLGARFSVIDISEVHNMRMADLVRLYGMTERCASIRNLDHPLPRPAAAGRNTLLGEQEKAARGEASSMLEAAVAESVAAIEEDGAEVLILGCSAAYWLQGPLQRRLAALGWDVPVLEGYRCAIEMAKTLVNLRLDVSGLAFPHDPPKRFRRRKRV</sequence>
<keyword evidence="3" id="KW-1185">Reference proteome</keyword>
<dbReference type="Pfam" id="PF01177">
    <property type="entry name" value="Asp_Glu_race"/>
    <property type="match status" value="1"/>
</dbReference>
<accession>A0A8J3EDA5</accession>
<evidence type="ECO:0000256" key="1">
    <source>
        <dbReference type="ARBA" id="ARBA00038414"/>
    </source>
</evidence>
<protein>
    <recommendedName>
        <fullName evidence="4">Hydantoin racemase</fullName>
    </recommendedName>
</protein>
<dbReference type="AlphaFoldDB" id="A0A8J3EDA5"/>
<dbReference type="InterPro" id="IPR053714">
    <property type="entry name" value="Iso_Racemase_Enz_sf"/>
</dbReference>
<evidence type="ECO:0008006" key="4">
    <source>
        <dbReference type="Google" id="ProtNLM"/>
    </source>
</evidence>
<dbReference type="Proteomes" id="UP000597507">
    <property type="component" value="Unassembled WGS sequence"/>
</dbReference>
<comment type="similarity">
    <text evidence="1">Belongs to the HyuE racemase family.</text>
</comment>
<gene>
    <name evidence="2" type="ORF">GCM10010964_16120</name>
</gene>
<evidence type="ECO:0000313" key="2">
    <source>
        <dbReference type="EMBL" id="GGG28980.1"/>
    </source>
</evidence>
<reference evidence="2 3" key="1">
    <citation type="journal article" date="2014" name="Int. J. Syst. Evol. Microbiol.">
        <title>Complete genome sequence of Corynebacterium casei LMG S-19264T (=DSM 44701T), isolated from a smear-ripened cheese.</title>
        <authorList>
            <consortium name="US DOE Joint Genome Institute (JGI-PGF)"/>
            <person name="Walter F."/>
            <person name="Albersmeier A."/>
            <person name="Kalinowski J."/>
            <person name="Ruckert C."/>
        </authorList>
    </citation>
    <scope>NUCLEOTIDE SEQUENCE [LARGE SCALE GENOMIC DNA]</scope>
    <source>
        <strain evidence="2 3">CGMCC 1.16330</strain>
    </source>
</reference>
<organism evidence="2 3">
    <name type="scientific">Caldovatus sediminis</name>
    <dbReference type="NCBI Taxonomy" id="2041189"/>
    <lineage>
        <taxon>Bacteria</taxon>
        <taxon>Pseudomonadati</taxon>
        <taxon>Pseudomonadota</taxon>
        <taxon>Alphaproteobacteria</taxon>
        <taxon>Acetobacterales</taxon>
        <taxon>Roseomonadaceae</taxon>
        <taxon>Caldovatus</taxon>
    </lineage>
</organism>
<dbReference type="InterPro" id="IPR015942">
    <property type="entry name" value="Asp/Glu/hydantoin_racemase"/>
</dbReference>